<evidence type="ECO:0000313" key="3">
    <source>
        <dbReference type="EMBL" id="MXN18607.1"/>
    </source>
</evidence>
<reference evidence="3 4" key="1">
    <citation type="submission" date="2019-12" db="EMBL/GenBank/DDBJ databases">
        <authorList>
            <person name="Li M."/>
        </authorList>
    </citation>
    <scope>NUCLEOTIDE SEQUENCE [LARGE SCALE GENOMIC DNA]</scope>
    <source>
        <strain evidence="3 4">GBMRC 2024</strain>
    </source>
</reference>
<evidence type="ECO:0000259" key="2">
    <source>
        <dbReference type="Pfam" id="PF03428"/>
    </source>
</evidence>
<evidence type="ECO:0000256" key="1">
    <source>
        <dbReference type="SAM" id="MobiDB-lite"/>
    </source>
</evidence>
<comment type="caution">
    <text evidence="3">The sequence shown here is derived from an EMBL/GenBank/DDBJ whole genome shotgun (WGS) entry which is preliminary data.</text>
</comment>
<dbReference type="Proteomes" id="UP000477911">
    <property type="component" value="Unassembled WGS sequence"/>
</dbReference>
<feature type="compositionally biased region" description="Basic and acidic residues" evidence="1">
    <location>
        <begin position="250"/>
        <end position="261"/>
    </location>
</feature>
<protein>
    <recommendedName>
        <fullName evidence="2">Plasmid replication protein C N-terminal domain-containing protein</fullName>
    </recommendedName>
</protein>
<keyword evidence="4" id="KW-1185">Reference proteome</keyword>
<dbReference type="InterPro" id="IPR005090">
    <property type="entry name" value="RepC_N"/>
</dbReference>
<gene>
    <name evidence="3" type="ORF">GR170_12225</name>
</gene>
<proteinExistence type="predicted"/>
<dbReference type="RefSeq" id="WP_160894739.1">
    <property type="nucleotide sequence ID" value="NZ_WUMU01000014.1"/>
</dbReference>
<feature type="domain" description="Plasmid replication protein C N-terminal" evidence="2">
    <location>
        <begin position="32"/>
        <end position="181"/>
    </location>
</feature>
<organism evidence="3 4">
    <name type="scientific">Pseudooceanicola albus</name>
    <dbReference type="NCBI Taxonomy" id="2692189"/>
    <lineage>
        <taxon>Bacteria</taxon>
        <taxon>Pseudomonadati</taxon>
        <taxon>Pseudomonadota</taxon>
        <taxon>Alphaproteobacteria</taxon>
        <taxon>Rhodobacterales</taxon>
        <taxon>Paracoccaceae</taxon>
        <taxon>Pseudooceanicola</taxon>
    </lineage>
</organism>
<name>A0A6L7G508_9RHOB</name>
<sequence length="370" mass="40762">MKHVNPADFLSGTGDLLSDPLVPAPRPGHFIVDRWEVLQLVKDTARQTGLGEREVAVLAAHLSVLTKGPVRADQLLISYAQVAGMLDRANCMDERRFRRGEARLEELGFVTRRLSGNARRYPVRDSSGRIVDAYGIDLRPLFLRLEELLALRAEGAEETCRRNALRSRISAALSAQRRTLEARLGALPADIRTLHQDLRNLLRRAGTSEAELRGALRALEDLAPPALPAESAAPEVLPDSSSADAGQSARHSEPQEKEYTRSEPQPASDLHRLWPSLPEVAALYPSPPRDAPSLLKVIFEFSGFLGLRKTSLVASIREAGPERTLCFLDRMAARLDQIRQPDSYLASLSRGAEKRPMTAVISARMAASHL</sequence>
<accession>A0A6L7G508</accession>
<dbReference type="Pfam" id="PF03428">
    <property type="entry name" value="RP-C"/>
    <property type="match status" value="1"/>
</dbReference>
<feature type="region of interest" description="Disordered" evidence="1">
    <location>
        <begin position="231"/>
        <end position="270"/>
    </location>
</feature>
<evidence type="ECO:0000313" key="4">
    <source>
        <dbReference type="Proteomes" id="UP000477911"/>
    </source>
</evidence>
<dbReference type="EMBL" id="WUMU01000014">
    <property type="protein sequence ID" value="MXN18607.1"/>
    <property type="molecule type" value="Genomic_DNA"/>
</dbReference>
<dbReference type="AlphaFoldDB" id="A0A6L7G508"/>